<gene>
    <name evidence="1" type="ORF">CRENBAI_009662</name>
</gene>
<reference evidence="1 2" key="1">
    <citation type="submission" date="2021-06" db="EMBL/GenBank/DDBJ databases">
        <authorList>
            <person name="Palmer J.M."/>
        </authorList>
    </citation>
    <scope>NUCLEOTIDE SEQUENCE [LARGE SCALE GENOMIC DNA]</scope>
    <source>
        <strain evidence="1 2">MEX-2019</strain>
        <tissue evidence="1">Muscle</tissue>
    </source>
</reference>
<keyword evidence="2" id="KW-1185">Reference proteome</keyword>
<organism evidence="1 2">
    <name type="scientific">Crenichthys baileyi</name>
    <name type="common">White River springfish</name>
    <dbReference type="NCBI Taxonomy" id="28760"/>
    <lineage>
        <taxon>Eukaryota</taxon>
        <taxon>Metazoa</taxon>
        <taxon>Chordata</taxon>
        <taxon>Craniata</taxon>
        <taxon>Vertebrata</taxon>
        <taxon>Euteleostomi</taxon>
        <taxon>Actinopterygii</taxon>
        <taxon>Neopterygii</taxon>
        <taxon>Teleostei</taxon>
        <taxon>Neoteleostei</taxon>
        <taxon>Acanthomorphata</taxon>
        <taxon>Ovalentaria</taxon>
        <taxon>Atherinomorphae</taxon>
        <taxon>Cyprinodontiformes</taxon>
        <taxon>Goodeidae</taxon>
        <taxon>Crenichthys</taxon>
    </lineage>
</organism>
<name>A0AAV9R0Q7_9TELE</name>
<evidence type="ECO:0000313" key="2">
    <source>
        <dbReference type="Proteomes" id="UP001311232"/>
    </source>
</evidence>
<protein>
    <submittedName>
        <fullName evidence="1">Uncharacterized protein</fullName>
    </submittedName>
</protein>
<dbReference type="AlphaFoldDB" id="A0AAV9R0Q7"/>
<evidence type="ECO:0000313" key="1">
    <source>
        <dbReference type="EMBL" id="KAK5603341.1"/>
    </source>
</evidence>
<dbReference type="EMBL" id="JAHHUM010002493">
    <property type="protein sequence ID" value="KAK5603341.1"/>
    <property type="molecule type" value="Genomic_DNA"/>
</dbReference>
<sequence length="104" mass="11170">MVVTQISNDDLCLTVTGIGRLADQCHKGCCSLSLKELSSSAAASCIGWETLSNSHAIFARVILSPTTCTGSRGYPRTELTFLMSLTNHFLDKLLLPTDYTIEGG</sequence>
<comment type="caution">
    <text evidence="1">The sequence shown here is derived from an EMBL/GenBank/DDBJ whole genome shotgun (WGS) entry which is preliminary data.</text>
</comment>
<accession>A0AAV9R0Q7</accession>
<dbReference type="Proteomes" id="UP001311232">
    <property type="component" value="Unassembled WGS sequence"/>
</dbReference>
<proteinExistence type="predicted"/>